<dbReference type="EMBL" id="JADCTT010000003">
    <property type="protein sequence ID" value="KAF9756071.1"/>
    <property type="molecule type" value="Genomic_DNA"/>
</dbReference>
<dbReference type="PROSITE" id="PS50297">
    <property type="entry name" value="ANK_REP_REGION"/>
    <property type="match status" value="5"/>
</dbReference>
<feature type="repeat" description="ANK" evidence="3">
    <location>
        <begin position="960"/>
        <end position="993"/>
    </location>
</feature>
<feature type="domain" description="Nephrocystin 3-like N-terminal" evidence="4">
    <location>
        <begin position="145"/>
        <end position="307"/>
    </location>
</feature>
<organism evidence="5 6">
    <name type="scientific">Bionectria ochroleuca</name>
    <name type="common">Gliocladium roseum</name>
    <dbReference type="NCBI Taxonomy" id="29856"/>
    <lineage>
        <taxon>Eukaryota</taxon>
        <taxon>Fungi</taxon>
        <taxon>Dikarya</taxon>
        <taxon>Ascomycota</taxon>
        <taxon>Pezizomycotina</taxon>
        <taxon>Sordariomycetes</taxon>
        <taxon>Hypocreomycetidae</taxon>
        <taxon>Hypocreales</taxon>
        <taxon>Bionectriaceae</taxon>
        <taxon>Clonostachys</taxon>
    </lineage>
</organism>
<evidence type="ECO:0000256" key="1">
    <source>
        <dbReference type="ARBA" id="ARBA00022737"/>
    </source>
</evidence>
<dbReference type="Pfam" id="PF00023">
    <property type="entry name" value="Ank"/>
    <property type="match status" value="1"/>
</dbReference>
<keyword evidence="2 3" id="KW-0040">ANK repeat</keyword>
<sequence length="2191" mass="242593">MSVLRRLSPLKLKIQWGYYTGLRHLGIILAVDLGKAVEQFWKVDYTRRTKQLLEHHDINLKTLPLWYRDSGESPISVSPSISDSEDYSEPDAIIIDGDDVSNYNPDNILPKSAEEIRSIRKWLEPTSYTISGGEFRKHLASHAQGTGQWLTSTEEYEQWLQGEECGLLWIKGIPGSGKSVHVAKLIDDLGKTNPSCPVLFFFFRQIIAANHSPQALVRDWMDQILKYSPPLQHQLLTYVNNEVSLSSLSTSDLLKDLQMAFRALPDKVFCIADALDEMDTGNDAFIQAIGSLGRWRPAKVKVLITSRPVPRVEAPLRHTSALHIRLEERLVDVDISTYVHSVLSESHIPRSEWGVIINAVPGRANGLFLYAKLAMEAFLESGGDVETVLARLPADLNTLYTDLLQEHARRSGITPSVQNLILQSVTHATKPLRLLELAEMCRVIDPVGSGKDLRVMKNLVRAACGPLLEILPDETVSVVHHSFTEYLKGATRYEDEGGYPVLRPGPSHAQLALSCLQYLLTTRCLDEVEISIDENDGTGGIGDEPTSRLSRIPEDILQLRMKYPFFAYATRNWYVHIQNSEAASYAQNEINEVLDQFFSVDKTVKAWLEVIWPGYISDARRFSGLHVAGRYGLVVYTKRLATERTGDVDVCDICGKTPLWWAASEGHAATVSELIAAGADPGHERKYNGRQPLHEAASKNHYAVVKVLLEAGVHPLTPIGLTEHEKAMEYITPGSQRLALTLACEHGHVEAVDAFLPFLDLDAMHRCLSWAAQNGQAVVVRLMLSQPGVEVDTVVRGSTALFKACSKRDLTTVKALLEAGADPKLLNEVWEDEFGSPSGREILNSDGSHALFTCLHALCGGVPDQPISNYDWDDEDCCEITTLLIEAGADIHRQTENGETVLHSIVQASYYVARVLIEAGASTNAVDAKLQTPLYYSQVPACIPLLVEEGGADIDARDLYGNTPLLAALVEHSNEDKLLLLLQCGANAQVLNRAGDSALHVALKSHYATPRVVQALLESGVEPDARNRQDETALMCSFRSQDAEKIWDLLLAAGADINARDRTGHTIFWHQIAQTPRSKNGEGGSPRDDVRFLLDHGADPHMRDLRGRTCLHEAIKKQPMISSDSKDTPRLDFLLEIGLDHTLSDHDGNSLLHELAVRERERVRHGRKWVLPLWERLVCTLGLDVNQQNHMGRTPLHIICDVFPEDAERWDDDPGPIDFLLTRMKNINVPDHAGLTALHIASTRTEYCTWKLLEARLNPRAITHEGLAPLHLAARAEKSNIVGMLARSLRKSSSCRDLTPTTGTNTFNGTDNDTKYQSEGINAADGDGLTPLYYAVRSGRPETVMILLRAGADANAGCDLFEACGEFEQENAFLDATSHAYYDPLTQREAKREPLEERAILSPAEPSNNALSTQDVRRLEEIVQLLVSFGADPSRLGPTCHPSPSDGIIGDCVWQGKAYTASCLIDNVPKSLWVKPGKEAPYSGFLSISAAAYDPSLASSKSFPQVMAGRQSRRNFQLFMRQRQYTLVKELAKRGARFLPNPRDEFHFSHFALLIQHGFSLLVKRIGKIEAERALGQGDWHAFGDSSKAGLWCAHRPADEAQSKGKVMCGYKSDFESMPKPFLLEAVQRELPNITIVRLLVEDFRVDVNERTWGHDYTEHERQLAYDQSALHYVAEGFHWWHVHLAMKYLLKVPEIDINFRVKGGLTPLHVAVGGRTGIGKLRPHAYDAAKRLLNAGADIQAVARIGIGCLSLAIHNVQMIRLLIKHGAIISPDDVVSAIEAGQVDALNELLNAKYANDGEGLDLDLDPALRTAGMLFMKSDPDDQDDIWRPTVDNEIAIEMIKILIEHGANPLSNYIYCPGQGHREVTLLHELIRKVGDFQIQPFLIPGLDVNYRDPQGRTILHVACGRADLIEKPLDLPKDSATAGDEGGREGQTLFQHLVGLGADVNVRDQLGQNILVSLIKSTSWSKPSPRWRDTLEAILCLAPEMVHDADARGDTPLIHAVRMAIGPAADTETARRLLSAGASPLVTDSRGEGVLHILAEDLGTAGLRDLFRDLVNRGADINGRNMTGETPLFKFARRSPQDSDYTLDPDYGKRKVRGDEYEDPREQGAIALLQELGANFFARDNEGRGLLHIAAAKGGDVVRFQELMAVGLDPMMENNVQQTAIDAAAAFSNNAVLEIFKKKARR</sequence>
<feature type="repeat" description="ANK" evidence="3">
    <location>
        <begin position="796"/>
        <end position="828"/>
    </location>
</feature>
<dbReference type="Proteomes" id="UP000616885">
    <property type="component" value="Unassembled WGS sequence"/>
</dbReference>
<dbReference type="InterPro" id="IPR036770">
    <property type="entry name" value="Ankyrin_rpt-contain_sf"/>
</dbReference>
<feature type="repeat" description="ANK" evidence="3">
    <location>
        <begin position="688"/>
        <end position="713"/>
    </location>
</feature>
<dbReference type="SMART" id="SM00248">
    <property type="entry name" value="ANK"/>
    <property type="match status" value="22"/>
</dbReference>
<protein>
    <recommendedName>
        <fullName evidence="4">Nephrocystin 3-like N-terminal domain-containing protein</fullName>
    </recommendedName>
</protein>
<evidence type="ECO:0000256" key="2">
    <source>
        <dbReference type="ARBA" id="ARBA00023043"/>
    </source>
</evidence>
<dbReference type="PANTHER" id="PTHR24198:SF165">
    <property type="entry name" value="ANKYRIN REPEAT-CONTAINING PROTEIN-RELATED"/>
    <property type="match status" value="1"/>
</dbReference>
<feature type="repeat" description="ANK" evidence="3">
    <location>
        <begin position="994"/>
        <end position="1028"/>
    </location>
</feature>
<evidence type="ECO:0000259" key="4">
    <source>
        <dbReference type="Pfam" id="PF24883"/>
    </source>
</evidence>
<gene>
    <name evidence="5" type="ORF">IM811_011512</name>
</gene>
<dbReference type="SUPFAM" id="SSF52540">
    <property type="entry name" value="P-loop containing nucleoside triphosphate hydrolases"/>
    <property type="match status" value="1"/>
</dbReference>
<dbReference type="InterPro" id="IPR056884">
    <property type="entry name" value="NPHP3-like_N"/>
</dbReference>
<keyword evidence="1" id="KW-0677">Repeat</keyword>
<comment type="caution">
    <text evidence="5">The sequence shown here is derived from an EMBL/GenBank/DDBJ whole genome shotgun (WGS) entry which is preliminary data.</text>
</comment>
<feature type="repeat" description="ANK" evidence="3">
    <location>
        <begin position="1327"/>
        <end position="1359"/>
    </location>
</feature>
<evidence type="ECO:0000256" key="3">
    <source>
        <dbReference type="PROSITE-ProRule" id="PRU00023"/>
    </source>
</evidence>
<dbReference type="SUPFAM" id="SSF48403">
    <property type="entry name" value="Ankyrin repeat"/>
    <property type="match status" value="4"/>
</dbReference>
<dbReference type="Gene3D" id="1.25.40.20">
    <property type="entry name" value="Ankyrin repeat-containing domain"/>
    <property type="match status" value="10"/>
</dbReference>
<feature type="repeat" description="ANK" evidence="3">
    <location>
        <begin position="1029"/>
        <end position="1062"/>
    </location>
</feature>
<dbReference type="Gene3D" id="3.40.50.300">
    <property type="entry name" value="P-loop containing nucleotide triphosphate hydrolases"/>
    <property type="match status" value="1"/>
</dbReference>
<dbReference type="PANTHER" id="PTHR24198">
    <property type="entry name" value="ANKYRIN REPEAT AND PROTEIN KINASE DOMAIN-CONTAINING PROTEIN"/>
    <property type="match status" value="1"/>
</dbReference>
<dbReference type="Pfam" id="PF24883">
    <property type="entry name" value="NPHP3_N"/>
    <property type="match status" value="1"/>
</dbReference>
<feature type="repeat" description="ANK" evidence="3">
    <location>
        <begin position="654"/>
        <end position="686"/>
    </location>
</feature>
<reference evidence="5" key="1">
    <citation type="submission" date="2020-10" db="EMBL/GenBank/DDBJ databases">
        <title>High-Quality Genome Resource of Clonostachys rosea strain S41 by Oxford Nanopore Long-Read Sequencing.</title>
        <authorList>
            <person name="Wang H."/>
        </authorList>
    </citation>
    <scope>NUCLEOTIDE SEQUENCE</scope>
    <source>
        <strain evidence="5">S41</strain>
    </source>
</reference>
<dbReference type="Pfam" id="PF12796">
    <property type="entry name" value="Ank_2"/>
    <property type="match status" value="4"/>
</dbReference>
<evidence type="ECO:0000313" key="6">
    <source>
        <dbReference type="Proteomes" id="UP000616885"/>
    </source>
</evidence>
<dbReference type="InterPro" id="IPR002110">
    <property type="entry name" value="Ankyrin_rpt"/>
</dbReference>
<proteinExistence type="predicted"/>
<accession>A0A8H7NI43</accession>
<name>A0A8H7NI43_BIOOC</name>
<dbReference type="PROSITE" id="PS50088">
    <property type="entry name" value="ANK_REPEAT"/>
    <property type="match status" value="7"/>
</dbReference>
<evidence type="ECO:0000313" key="5">
    <source>
        <dbReference type="EMBL" id="KAF9756071.1"/>
    </source>
</evidence>
<dbReference type="InterPro" id="IPR027417">
    <property type="entry name" value="P-loop_NTPase"/>
</dbReference>